<comment type="subcellular location">
    <subcellularLocation>
        <location evidence="1">Cell membrane</location>
        <topology evidence="1">Multi-pass membrane protein</topology>
    </subcellularLocation>
</comment>
<reference evidence="10 11" key="1">
    <citation type="journal article" date="2019" name="Int. J. Syst. Evol. Microbiol.">
        <title>The Global Catalogue of Microorganisms (GCM) 10K type strain sequencing project: providing services to taxonomists for standard genome sequencing and annotation.</title>
        <authorList>
            <consortium name="The Broad Institute Genomics Platform"/>
            <consortium name="The Broad Institute Genome Sequencing Center for Infectious Disease"/>
            <person name="Wu L."/>
            <person name="Ma J."/>
        </authorList>
    </citation>
    <scope>NUCLEOTIDE SEQUENCE [LARGE SCALE GENOMIC DNA]</scope>
    <source>
        <strain evidence="10 11">CGMCC 1.12285</strain>
    </source>
</reference>
<evidence type="ECO:0000256" key="7">
    <source>
        <dbReference type="ARBA" id="ARBA00023136"/>
    </source>
</evidence>
<keyword evidence="3 10" id="KW-0328">Glycosyltransferase</keyword>
<evidence type="ECO:0000256" key="1">
    <source>
        <dbReference type="ARBA" id="ARBA00004651"/>
    </source>
</evidence>
<keyword evidence="6 8" id="KW-1133">Transmembrane helix</keyword>
<keyword evidence="11" id="KW-1185">Reference proteome</keyword>
<dbReference type="GO" id="GO:0005886">
    <property type="term" value="C:plasma membrane"/>
    <property type="evidence" value="ECO:0007669"/>
    <property type="project" value="UniProtKB-SubCell"/>
</dbReference>
<evidence type="ECO:0000256" key="8">
    <source>
        <dbReference type="SAM" id="Phobius"/>
    </source>
</evidence>
<dbReference type="GO" id="GO:0016757">
    <property type="term" value="F:glycosyltransferase activity"/>
    <property type="evidence" value="ECO:0007669"/>
    <property type="project" value="UniProtKB-KW"/>
</dbReference>
<keyword evidence="7 8" id="KW-0472">Membrane</keyword>
<evidence type="ECO:0000256" key="4">
    <source>
        <dbReference type="ARBA" id="ARBA00022679"/>
    </source>
</evidence>
<keyword evidence="4 10" id="KW-0808">Transferase</keyword>
<evidence type="ECO:0000313" key="10">
    <source>
        <dbReference type="EMBL" id="MFD1524923.1"/>
    </source>
</evidence>
<dbReference type="EMBL" id="JBHUDH010000010">
    <property type="protein sequence ID" value="MFD1524923.1"/>
    <property type="molecule type" value="Genomic_DNA"/>
</dbReference>
<feature type="transmembrane region" description="Helical" evidence="8">
    <location>
        <begin position="182"/>
        <end position="207"/>
    </location>
</feature>
<dbReference type="AlphaFoldDB" id="A0ABD6B269"/>
<accession>A0ABD6B269</accession>
<dbReference type="GO" id="GO:0008610">
    <property type="term" value="P:lipid biosynthetic process"/>
    <property type="evidence" value="ECO:0007669"/>
    <property type="project" value="UniProtKB-ARBA"/>
</dbReference>
<dbReference type="Proteomes" id="UP001597111">
    <property type="component" value="Unassembled WGS sequence"/>
</dbReference>
<evidence type="ECO:0000256" key="6">
    <source>
        <dbReference type="ARBA" id="ARBA00022989"/>
    </source>
</evidence>
<feature type="domain" description="Glycosyltransferase RgtA/B/C/D-like" evidence="9">
    <location>
        <begin position="77"/>
        <end position="210"/>
    </location>
</feature>
<proteinExistence type="predicted"/>
<gene>
    <name evidence="10" type="ORF">ACFR9S_01225</name>
</gene>
<evidence type="ECO:0000256" key="5">
    <source>
        <dbReference type="ARBA" id="ARBA00022692"/>
    </source>
</evidence>
<dbReference type="PANTHER" id="PTHR33908:SF11">
    <property type="entry name" value="MEMBRANE PROTEIN"/>
    <property type="match status" value="1"/>
</dbReference>
<comment type="caution">
    <text evidence="10">The sequence shown here is derived from an EMBL/GenBank/DDBJ whole genome shotgun (WGS) entry which is preliminary data.</text>
</comment>
<dbReference type="PANTHER" id="PTHR33908">
    <property type="entry name" value="MANNOSYLTRANSFERASE YKCB-RELATED"/>
    <property type="match status" value="1"/>
</dbReference>
<dbReference type="InterPro" id="IPR038731">
    <property type="entry name" value="RgtA/B/C-like"/>
</dbReference>
<feature type="transmembrane region" description="Helical" evidence="8">
    <location>
        <begin position="151"/>
        <end position="170"/>
    </location>
</feature>
<keyword evidence="2" id="KW-1003">Cell membrane</keyword>
<dbReference type="EC" id="2.4.-.-" evidence="10"/>
<sequence length="227" mass="23520">MIRLSDRSPITREDAPWLGAALAAGLLAVVVYLATNPYPAYGAGLYLRIADAIAANGYAPPARIAGYTAEGVPFAYPPLQFYVLAVLLDLGADPVALARVLPSVGVLAALVPVYLLARDYAGSRPAGALAGVAVALNPQLLQWHVSAGGVVRAFAFCYALTAIYAGYRALDHDSRRAVAAGALAFGATVLTHPTYSLFVVVTSVLLWGVRHRSVDGFARSAAVGVGG</sequence>
<evidence type="ECO:0000256" key="2">
    <source>
        <dbReference type="ARBA" id="ARBA00022475"/>
    </source>
</evidence>
<feature type="transmembrane region" description="Helical" evidence="8">
    <location>
        <begin position="15"/>
        <end position="35"/>
    </location>
</feature>
<feature type="transmembrane region" description="Helical" evidence="8">
    <location>
        <begin position="96"/>
        <end position="116"/>
    </location>
</feature>
<keyword evidence="5 8" id="KW-0812">Transmembrane</keyword>
<name>A0ABD6B269_9EURY</name>
<evidence type="ECO:0000259" key="9">
    <source>
        <dbReference type="Pfam" id="PF13231"/>
    </source>
</evidence>
<dbReference type="Pfam" id="PF13231">
    <property type="entry name" value="PMT_2"/>
    <property type="match status" value="1"/>
</dbReference>
<feature type="non-terminal residue" evidence="10">
    <location>
        <position position="227"/>
    </location>
</feature>
<evidence type="ECO:0000313" key="11">
    <source>
        <dbReference type="Proteomes" id="UP001597111"/>
    </source>
</evidence>
<protein>
    <submittedName>
        <fullName evidence="10">Glycosyltransferase family 39 protein</fullName>
        <ecNumber evidence="10">2.4.-.-</ecNumber>
    </submittedName>
</protein>
<dbReference type="RefSeq" id="WP_379817822.1">
    <property type="nucleotide sequence ID" value="NZ_JBHUDH010000010.1"/>
</dbReference>
<organism evidence="10 11">
    <name type="scientific">Halolamina salina</name>
    <dbReference type="NCBI Taxonomy" id="1220023"/>
    <lineage>
        <taxon>Archaea</taxon>
        <taxon>Methanobacteriati</taxon>
        <taxon>Methanobacteriota</taxon>
        <taxon>Stenosarchaea group</taxon>
        <taxon>Halobacteria</taxon>
        <taxon>Halobacteriales</taxon>
        <taxon>Haloferacaceae</taxon>
    </lineage>
</organism>
<dbReference type="InterPro" id="IPR050297">
    <property type="entry name" value="LipidA_mod_glycosyltrf_83"/>
</dbReference>
<evidence type="ECO:0000256" key="3">
    <source>
        <dbReference type="ARBA" id="ARBA00022676"/>
    </source>
</evidence>